<dbReference type="EMBL" id="JACHBW010000001">
    <property type="protein sequence ID" value="MBB6100290.1"/>
    <property type="molecule type" value="Genomic_DNA"/>
</dbReference>
<name>A0A7W9WNQ5_9BURK</name>
<evidence type="ECO:0000313" key="2">
    <source>
        <dbReference type="Proteomes" id="UP000571554"/>
    </source>
</evidence>
<sequence length="90" mass="10479">MPIELPEDERTAAIASIQRYFEANMEEPIGNIAAGGLLAFFLEEIGPAVYNRAIAEAQERMQARIVELDIDLHEEPFQYWRKFETPRRRK</sequence>
<dbReference type="Proteomes" id="UP000571554">
    <property type="component" value="Unassembled WGS sequence"/>
</dbReference>
<protein>
    <submittedName>
        <fullName evidence="1">Uncharacterized protein (DUF2164 family)</fullName>
    </submittedName>
</protein>
<dbReference type="InterPro" id="IPR018680">
    <property type="entry name" value="DUF2164"/>
</dbReference>
<accession>A0A7W9WNQ5</accession>
<proteinExistence type="predicted"/>
<dbReference type="AlphaFoldDB" id="A0A7W9WNQ5"/>
<reference evidence="1 2" key="1">
    <citation type="submission" date="2020-08" db="EMBL/GenBank/DDBJ databases">
        <title>Above-ground endophytic microbial communities from plants in different locations in the United States.</title>
        <authorList>
            <person name="Frank C."/>
        </authorList>
    </citation>
    <scope>NUCLEOTIDE SEQUENCE [LARGE SCALE GENOMIC DNA]</scope>
    <source>
        <strain evidence="1 2">WP4_2_2</strain>
    </source>
</reference>
<dbReference type="RefSeq" id="WP_183721030.1">
    <property type="nucleotide sequence ID" value="NZ_JACHBW010000001.1"/>
</dbReference>
<dbReference type="Pfam" id="PF09932">
    <property type="entry name" value="DUF2164"/>
    <property type="match status" value="1"/>
</dbReference>
<evidence type="ECO:0000313" key="1">
    <source>
        <dbReference type="EMBL" id="MBB6100290.1"/>
    </source>
</evidence>
<keyword evidence="2" id="KW-1185">Reference proteome</keyword>
<gene>
    <name evidence="1" type="ORF">F4827_000094</name>
</gene>
<comment type="caution">
    <text evidence="1">The sequence shown here is derived from an EMBL/GenBank/DDBJ whole genome shotgun (WGS) entry which is preliminary data.</text>
</comment>
<organism evidence="1 2">
    <name type="scientific">Paraburkholderia bannensis</name>
    <dbReference type="NCBI Taxonomy" id="765414"/>
    <lineage>
        <taxon>Bacteria</taxon>
        <taxon>Pseudomonadati</taxon>
        <taxon>Pseudomonadota</taxon>
        <taxon>Betaproteobacteria</taxon>
        <taxon>Burkholderiales</taxon>
        <taxon>Burkholderiaceae</taxon>
        <taxon>Paraburkholderia</taxon>
    </lineage>
</organism>